<reference evidence="5 6" key="1">
    <citation type="submission" date="2024-06" db="EMBL/GenBank/DDBJ databases">
        <authorList>
            <person name="Kraege A."/>
            <person name="Thomma B."/>
        </authorList>
    </citation>
    <scope>NUCLEOTIDE SEQUENCE [LARGE SCALE GENOMIC DNA]</scope>
</reference>
<accession>A0ABP1FJB0</accession>
<dbReference type="EMBL" id="CAXHTA020000002">
    <property type="protein sequence ID" value="CAL5220036.1"/>
    <property type="molecule type" value="Genomic_DNA"/>
</dbReference>
<keyword evidence="4" id="KW-0449">Lipoprotein</keyword>
<evidence type="ECO:0000256" key="1">
    <source>
        <dbReference type="ARBA" id="ARBA00010603"/>
    </source>
</evidence>
<proteinExistence type="inferred from homology"/>
<evidence type="ECO:0000313" key="6">
    <source>
        <dbReference type="Proteomes" id="UP001497392"/>
    </source>
</evidence>
<protein>
    <recommendedName>
        <fullName evidence="2">Dymeclin</fullName>
    </recommendedName>
</protein>
<comment type="similarity">
    <text evidence="1">Belongs to the dymeclin family.</text>
</comment>
<dbReference type="Proteomes" id="UP001497392">
    <property type="component" value="Unassembled WGS sequence"/>
</dbReference>
<dbReference type="Pfam" id="PF09742">
    <property type="entry name" value="Dymeclin"/>
    <property type="match status" value="1"/>
</dbReference>
<evidence type="ECO:0000313" key="5">
    <source>
        <dbReference type="EMBL" id="CAL5220036.1"/>
    </source>
</evidence>
<organism evidence="5 6">
    <name type="scientific">Coccomyxa viridis</name>
    <dbReference type="NCBI Taxonomy" id="1274662"/>
    <lineage>
        <taxon>Eukaryota</taxon>
        <taxon>Viridiplantae</taxon>
        <taxon>Chlorophyta</taxon>
        <taxon>core chlorophytes</taxon>
        <taxon>Trebouxiophyceae</taxon>
        <taxon>Trebouxiophyceae incertae sedis</taxon>
        <taxon>Coccomyxaceae</taxon>
        <taxon>Coccomyxa</taxon>
    </lineage>
</organism>
<sequence>MDVKAFIQKHKPLLDIFAGSHDHDTTDGVWRDLLAFPAPLTRLPPVDLQVAVAPFCDQLVLNNAATHHFQKLAHHVMALLEKLERQPQASQQAANAVYFLRLIVKHLTENLSAAQLVGFVNGERLANGSAASHVAAEPLLHSLVRRTISTLLLSKRPKQEASQAGAKQRQPLPLSAAAYLLEWELVNLLIVMMSTQLYTPTAMAAPQAHPFTAAILEQRDLVPGLLQYLLERFIEVEAVPKGAPVYQPPEEKQRGVFRLVRSAAVSVLWLPLRAYTFLIRSGGSQVSASPLAESSLLLLLALLHHAPASEEAQANPFRQAFASMQNADEAGSDSAAEAGFSGGNALAAVSFSALYEALGKRLGNERTVLLLYDALHTCVYFQNYVLVRSDLEVLLLPLLHMLYTAPGRAPSHLYMLLIILLILTQDASFAANVHKVQLSSVPWYRERLLNKTLLGSLLVVLLLRTAHYNLAKLRDVYLHTNTLAALANLAPYAQDLSSHAAQRLVSLFDMLARRYQRLQRVAEEEGDKADELQVYADFLRIVLEILNCILVTNLPANPELVYAMLHQQEIFMPFQGDAVFGELTENITAVIRYFNAQVEQARGFGGWDWSVEKVLDVIKESMKGWRTDKLRRFPELHFTYEEETSPEEFFVPYVWTFVVNHSSIAWNSQAIALFSPLGSAMSASSQTLDRLDSASLTKHSSAASEILWQQDR</sequence>
<name>A0ABP1FJB0_9CHLO</name>
<keyword evidence="6" id="KW-1185">Reference proteome</keyword>
<gene>
    <name evidence="5" type="primary">g1983</name>
    <name evidence="5" type="ORF">VP750_LOCUS1695</name>
</gene>
<evidence type="ECO:0000256" key="4">
    <source>
        <dbReference type="ARBA" id="ARBA00023288"/>
    </source>
</evidence>
<keyword evidence="3" id="KW-0519">Myristate</keyword>
<dbReference type="InterPro" id="IPR019142">
    <property type="entry name" value="Dymeclin"/>
</dbReference>
<evidence type="ECO:0000256" key="3">
    <source>
        <dbReference type="ARBA" id="ARBA00022707"/>
    </source>
</evidence>
<dbReference type="PANTHER" id="PTHR12895:SF9">
    <property type="entry name" value="DYMECLIN"/>
    <property type="match status" value="1"/>
</dbReference>
<dbReference type="PANTHER" id="PTHR12895">
    <property type="entry name" value="DYMECLIN"/>
    <property type="match status" value="1"/>
</dbReference>
<comment type="caution">
    <text evidence="5">The sequence shown here is derived from an EMBL/GenBank/DDBJ whole genome shotgun (WGS) entry which is preliminary data.</text>
</comment>
<evidence type="ECO:0000256" key="2">
    <source>
        <dbReference type="ARBA" id="ARBA00015736"/>
    </source>
</evidence>